<dbReference type="Proteomes" id="UP001174136">
    <property type="component" value="Unassembled WGS sequence"/>
</dbReference>
<comment type="caution">
    <text evidence="2">The sequence shown here is derived from an EMBL/GenBank/DDBJ whole genome shotgun (WGS) entry which is preliminary data.</text>
</comment>
<feature type="domain" description="PiggyBac transposable element-derived protein" evidence="1">
    <location>
        <begin position="5"/>
        <end position="77"/>
    </location>
</feature>
<organism evidence="2 3">
    <name type="scientific">Merluccius polli</name>
    <name type="common">Benguela hake</name>
    <name type="synonym">Merluccius cadenati</name>
    <dbReference type="NCBI Taxonomy" id="89951"/>
    <lineage>
        <taxon>Eukaryota</taxon>
        <taxon>Metazoa</taxon>
        <taxon>Chordata</taxon>
        <taxon>Craniata</taxon>
        <taxon>Vertebrata</taxon>
        <taxon>Euteleostomi</taxon>
        <taxon>Actinopterygii</taxon>
        <taxon>Neopterygii</taxon>
        <taxon>Teleostei</taxon>
        <taxon>Neoteleostei</taxon>
        <taxon>Acanthomorphata</taxon>
        <taxon>Zeiogadaria</taxon>
        <taxon>Gadariae</taxon>
        <taxon>Gadiformes</taxon>
        <taxon>Gadoidei</taxon>
        <taxon>Merlucciidae</taxon>
        <taxon>Merluccius</taxon>
    </lineage>
</organism>
<dbReference type="PANTHER" id="PTHR47272:SF2">
    <property type="entry name" value="PIGGYBAC TRANSPOSABLE ELEMENT-DERIVED PROTEIN 3-LIKE"/>
    <property type="match status" value="1"/>
</dbReference>
<dbReference type="PANTHER" id="PTHR47272">
    <property type="entry name" value="DDE_TNP_1_7 DOMAIN-CONTAINING PROTEIN"/>
    <property type="match status" value="1"/>
</dbReference>
<reference evidence="2" key="1">
    <citation type="journal article" date="2023" name="Front. Mar. Sci.">
        <title>A new Merluccius polli reference genome to investigate the effects of global change in West African waters.</title>
        <authorList>
            <person name="Mateo J.L."/>
            <person name="Blanco-Fernandez C."/>
            <person name="Garcia-Vazquez E."/>
            <person name="Machado-Schiaffino G."/>
        </authorList>
    </citation>
    <scope>NUCLEOTIDE SEQUENCE</scope>
    <source>
        <strain evidence="2">C29</strain>
        <tissue evidence="2">Fin</tissue>
    </source>
</reference>
<dbReference type="Pfam" id="PF13843">
    <property type="entry name" value="DDE_Tnp_1_7"/>
    <property type="match status" value="1"/>
</dbReference>
<dbReference type="EMBL" id="JAOPHQ010001710">
    <property type="protein sequence ID" value="KAK0149887.1"/>
    <property type="molecule type" value="Genomic_DNA"/>
</dbReference>
<dbReference type="AlphaFoldDB" id="A0AA47P828"/>
<accession>A0AA47P828</accession>
<evidence type="ECO:0000313" key="2">
    <source>
        <dbReference type="EMBL" id="KAK0149887.1"/>
    </source>
</evidence>
<proteinExistence type="predicted"/>
<sequence>MDVREVSLCSTIHPVYSGDTVERWSKTGDGPQQKISVPRPTSVTEYNKYMGGVDTSDQMIGTNSVHRKTRRWPTTVFQQHHLIMVRRIDPLGCRLCLLDDVDYQPLPSWPFNPEQFKLSRATALRSPFSRLQLKGSRLSIHSVGSRRNLSYWLKWIKQGPLESCFGFFLACSTPANCGRIWSCRHWNFPSGRLDRHEERTCSKLACLPQSQLGLSANPHGWRFDGVGRTSYTEHSRNLIRCPSMLQMFCQTDLPLPTPAWISPASPALPLAWISPASPA</sequence>
<evidence type="ECO:0000313" key="3">
    <source>
        <dbReference type="Proteomes" id="UP001174136"/>
    </source>
</evidence>
<gene>
    <name evidence="2" type="ORF">N1851_009334</name>
</gene>
<protein>
    <recommendedName>
        <fullName evidence="1">PiggyBac transposable element-derived protein domain-containing protein</fullName>
    </recommendedName>
</protein>
<evidence type="ECO:0000259" key="1">
    <source>
        <dbReference type="Pfam" id="PF13843"/>
    </source>
</evidence>
<dbReference type="InterPro" id="IPR029526">
    <property type="entry name" value="PGBD"/>
</dbReference>
<name>A0AA47P828_MERPO</name>
<keyword evidence="3" id="KW-1185">Reference proteome</keyword>